<dbReference type="InterPro" id="IPR037291">
    <property type="entry name" value="DUF4139"/>
</dbReference>
<feature type="domain" description="DUF4140" evidence="4">
    <location>
        <begin position="37"/>
        <end position="138"/>
    </location>
</feature>
<organism evidence="5 6">
    <name type="scientific">Thorsellia anophelis DSM 18579</name>
    <dbReference type="NCBI Taxonomy" id="1123402"/>
    <lineage>
        <taxon>Bacteria</taxon>
        <taxon>Pseudomonadati</taxon>
        <taxon>Pseudomonadota</taxon>
        <taxon>Gammaproteobacteria</taxon>
        <taxon>Enterobacterales</taxon>
        <taxon>Thorselliaceae</taxon>
        <taxon>Thorsellia</taxon>
    </lineage>
</organism>
<dbReference type="RefSeq" id="WP_093318527.1">
    <property type="nucleotide sequence ID" value="NZ_FOHV01000007.1"/>
</dbReference>
<dbReference type="PANTHER" id="PTHR31005">
    <property type="entry name" value="DUF4139 DOMAIN-CONTAINING PROTEIN"/>
    <property type="match status" value="1"/>
</dbReference>
<dbReference type="EMBL" id="FOHV01000007">
    <property type="protein sequence ID" value="SET02272.1"/>
    <property type="molecule type" value="Genomic_DNA"/>
</dbReference>
<evidence type="ECO:0000313" key="5">
    <source>
        <dbReference type="EMBL" id="SET02272.1"/>
    </source>
</evidence>
<evidence type="ECO:0008006" key="7">
    <source>
        <dbReference type="Google" id="ProtNLM"/>
    </source>
</evidence>
<dbReference type="Pfam" id="PF13600">
    <property type="entry name" value="DUF4140"/>
    <property type="match status" value="1"/>
</dbReference>
<dbReference type="NCBIfam" id="TIGR02231">
    <property type="entry name" value="mucoidy inhibitor MuiA family protein"/>
    <property type="match status" value="1"/>
</dbReference>
<evidence type="ECO:0000256" key="2">
    <source>
        <dbReference type="SAM" id="SignalP"/>
    </source>
</evidence>
<feature type="chain" id="PRO_5017368293" description="Mucoidy inhibitor MuiA family protein" evidence="2">
    <location>
        <begin position="26"/>
        <end position="564"/>
    </location>
</feature>
<dbReference type="AlphaFoldDB" id="A0A1I0B680"/>
<sequence>MITPKQIFKLSAVAISMLTSNMLFAQAFYADSKITNVTVYSDQAVVTRQMTVKVEPGQSQVILKNLPIDIKGDSFQISQSFKNPATKPVRFIDYQFKEQPNEKNLELIELSNQLQTLEKSYVEHANKIELLEQKINFIKEVIETAKLTPAGTPRITREEIELFKQMTDELPQLQLALFDANKALDTFKIDYNIQAANIKKQMDALEQQDTKLSQYLTLDYDVKEPGELDIKVIYAVNHASWQPIYELRLNENQLDLRYQAVVQQFTGEDWNKVNLALSTTPPMFEAPSELYPWHLSLYKNNSRMKTSASAVASEAYEEQAQFIGVAAPVSEDVLYDAAPASTVSSQGVNALFNIGEAVTVQGDYTPGKVLIQETHFDAGITREVTPNYSPSVSLFANIENKTEYPWLAGNLNIFIEDEFISKSMLPKTQVNEDLKLFLGEDQNIIVKQVQPERFNETSWSNQITTETRKTTLQSLHSIPVSVIVNQQVPVTTDEKIKIEYTLIPEWLKPFVEFPAEQADAKSEITLKDSQGILKGEIELQPKTPVTYELKYKVTYPEKEAVIGF</sequence>
<accession>A0A1I0B680</accession>
<feature type="domain" description="DUF4139" evidence="3">
    <location>
        <begin position="230"/>
        <end position="557"/>
    </location>
</feature>
<evidence type="ECO:0000259" key="4">
    <source>
        <dbReference type="Pfam" id="PF13600"/>
    </source>
</evidence>
<feature type="signal peptide" evidence="2">
    <location>
        <begin position="1"/>
        <end position="25"/>
    </location>
</feature>
<dbReference type="InterPro" id="IPR025554">
    <property type="entry name" value="DUF4140"/>
</dbReference>
<dbReference type="OrthoDB" id="9777444at2"/>
<evidence type="ECO:0000313" key="6">
    <source>
        <dbReference type="Proteomes" id="UP000242642"/>
    </source>
</evidence>
<name>A0A1I0B680_9GAMM</name>
<keyword evidence="1" id="KW-0175">Coiled coil</keyword>
<reference evidence="6" key="1">
    <citation type="submission" date="2016-10" db="EMBL/GenBank/DDBJ databases">
        <authorList>
            <person name="Varghese N."/>
            <person name="Submissions S."/>
        </authorList>
    </citation>
    <scope>NUCLEOTIDE SEQUENCE [LARGE SCALE GENOMIC DNA]</scope>
    <source>
        <strain evidence="6">DSM 18579</strain>
    </source>
</reference>
<keyword evidence="2" id="KW-0732">Signal</keyword>
<dbReference type="Pfam" id="PF13598">
    <property type="entry name" value="DUF4139"/>
    <property type="match status" value="1"/>
</dbReference>
<gene>
    <name evidence="5" type="ORF">SAMN02583745_01159</name>
</gene>
<dbReference type="Proteomes" id="UP000242642">
    <property type="component" value="Unassembled WGS sequence"/>
</dbReference>
<dbReference type="PANTHER" id="PTHR31005:SF8">
    <property type="entry name" value="DUF4139 DOMAIN-CONTAINING PROTEIN"/>
    <property type="match status" value="1"/>
</dbReference>
<evidence type="ECO:0000259" key="3">
    <source>
        <dbReference type="Pfam" id="PF13598"/>
    </source>
</evidence>
<dbReference type="InterPro" id="IPR011935">
    <property type="entry name" value="CHP02231"/>
</dbReference>
<keyword evidence="6" id="KW-1185">Reference proteome</keyword>
<feature type="coiled-coil region" evidence="1">
    <location>
        <begin position="107"/>
        <end position="148"/>
    </location>
</feature>
<proteinExistence type="predicted"/>
<evidence type="ECO:0000256" key="1">
    <source>
        <dbReference type="SAM" id="Coils"/>
    </source>
</evidence>
<protein>
    <recommendedName>
        <fullName evidence="7">Mucoidy inhibitor MuiA family protein</fullName>
    </recommendedName>
</protein>